<dbReference type="Pfam" id="PF23614">
    <property type="entry name" value="DUF7141"/>
    <property type="match status" value="1"/>
</dbReference>
<feature type="region of interest" description="Disordered" evidence="7">
    <location>
        <begin position="1"/>
        <end position="30"/>
    </location>
</feature>
<feature type="compositionally biased region" description="Polar residues" evidence="7">
    <location>
        <begin position="351"/>
        <end position="371"/>
    </location>
</feature>
<dbReference type="GO" id="GO:0003682">
    <property type="term" value="F:chromatin binding"/>
    <property type="evidence" value="ECO:0007669"/>
    <property type="project" value="TreeGrafter"/>
</dbReference>
<feature type="compositionally biased region" description="Polar residues" evidence="7">
    <location>
        <begin position="290"/>
        <end position="321"/>
    </location>
</feature>
<dbReference type="SMART" id="SM00490">
    <property type="entry name" value="HELICc"/>
    <property type="match status" value="1"/>
</dbReference>
<dbReference type="InterPro" id="IPR049730">
    <property type="entry name" value="SNF2/RAD54-like_C"/>
</dbReference>
<dbReference type="InterPro" id="IPR016197">
    <property type="entry name" value="Chromo-like_dom_sf"/>
</dbReference>
<dbReference type="InterPro" id="IPR055565">
    <property type="entry name" value="DUF7141"/>
</dbReference>
<name>A0A136J0W6_9PEZI</name>
<gene>
    <name evidence="10" type="ORF">Micbo1qcDRAFT_195696</name>
</gene>
<feature type="compositionally biased region" description="Basic and acidic residues" evidence="7">
    <location>
        <begin position="425"/>
        <end position="437"/>
    </location>
</feature>
<dbReference type="PROSITE" id="PS51192">
    <property type="entry name" value="HELICASE_ATP_BIND_1"/>
    <property type="match status" value="1"/>
</dbReference>
<evidence type="ECO:0000259" key="9">
    <source>
        <dbReference type="PROSITE" id="PS51194"/>
    </source>
</evidence>
<dbReference type="GO" id="GO:0003677">
    <property type="term" value="F:DNA binding"/>
    <property type="evidence" value="ECO:0007669"/>
    <property type="project" value="TreeGrafter"/>
</dbReference>
<feature type="compositionally biased region" description="Acidic residues" evidence="7">
    <location>
        <begin position="272"/>
        <end position="283"/>
    </location>
</feature>
<keyword evidence="11" id="KW-1185">Reference proteome</keyword>
<dbReference type="Pfam" id="PF15446">
    <property type="entry name" value="zf-PHD-like"/>
    <property type="match status" value="1"/>
</dbReference>
<feature type="compositionally biased region" description="Basic and acidic residues" evidence="7">
    <location>
        <begin position="1417"/>
        <end position="1431"/>
    </location>
</feature>
<dbReference type="Pfam" id="PF00176">
    <property type="entry name" value="SNF2-rel_dom"/>
    <property type="match status" value="1"/>
</dbReference>
<feature type="region of interest" description="Disordered" evidence="7">
    <location>
        <begin position="100"/>
        <end position="140"/>
    </location>
</feature>
<evidence type="ECO:0000259" key="8">
    <source>
        <dbReference type="PROSITE" id="PS51192"/>
    </source>
</evidence>
<feature type="compositionally biased region" description="Basic residues" evidence="7">
    <location>
        <begin position="401"/>
        <end position="416"/>
    </location>
</feature>
<feature type="domain" description="Helicase C-terminal" evidence="9">
    <location>
        <begin position="1164"/>
        <end position="1320"/>
    </location>
</feature>
<dbReference type="GO" id="GO:0000785">
    <property type="term" value="C:chromatin"/>
    <property type="evidence" value="ECO:0007669"/>
    <property type="project" value="TreeGrafter"/>
</dbReference>
<evidence type="ECO:0000256" key="7">
    <source>
        <dbReference type="SAM" id="MobiDB-lite"/>
    </source>
</evidence>
<feature type="region of interest" description="Disordered" evidence="7">
    <location>
        <begin position="568"/>
        <end position="595"/>
    </location>
</feature>
<protein>
    <recommendedName>
        <fullName evidence="12">SNF2 family N-terminal domain-domain-containing protein</fullName>
    </recommendedName>
</protein>
<evidence type="ECO:0000256" key="4">
    <source>
        <dbReference type="ARBA" id="ARBA00022801"/>
    </source>
</evidence>
<evidence type="ECO:0000256" key="2">
    <source>
        <dbReference type="ARBA" id="ARBA00011353"/>
    </source>
</evidence>
<dbReference type="InterPro" id="IPR000330">
    <property type="entry name" value="SNF2_N"/>
</dbReference>
<feature type="region of interest" description="Disordered" evidence="7">
    <location>
        <begin position="1557"/>
        <end position="1609"/>
    </location>
</feature>
<feature type="region of interest" description="Disordered" evidence="7">
    <location>
        <begin position="262"/>
        <end position="375"/>
    </location>
</feature>
<dbReference type="SMART" id="SM00487">
    <property type="entry name" value="DEXDc"/>
    <property type="match status" value="1"/>
</dbReference>
<dbReference type="SUPFAM" id="SSF52540">
    <property type="entry name" value="P-loop containing nucleoside triphosphate hydrolases"/>
    <property type="match status" value="2"/>
</dbReference>
<dbReference type="InterPro" id="IPR027417">
    <property type="entry name" value="P-loop_NTPase"/>
</dbReference>
<dbReference type="InterPro" id="IPR038718">
    <property type="entry name" value="SNF2-like_sf"/>
</dbReference>
<dbReference type="SUPFAM" id="SSF54160">
    <property type="entry name" value="Chromo domain-like"/>
    <property type="match status" value="1"/>
</dbReference>
<dbReference type="GO" id="GO:0016887">
    <property type="term" value="F:ATP hydrolysis activity"/>
    <property type="evidence" value="ECO:0007669"/>
    <property type="project" value="TreeGrafter"/>
</dbReference>
<sequence length="1729" mass="195173">MADREDGTPSAAFDRWNMEQADPDDPMEGQDWHLALDNLLGMPNDGPIGPSVDSGFYDNMDMDQQPGSSVRIANTMPDADLDLPDLFESTESGAVVLKQPTTASGHESTGSDSDLDPVTTDHNGLTPRNNRNQEQMDSDEVEDLEMGEDLIYDGAGFSNDSTPQIPEALSSRLFPIEIVLNGPSDAESYKVLPPSETVDRILDEVDIEGETFFSVEFTDGRIEQKVTSTVIMVAYDDLLRLDRGPQAVETFYEDPRFNLRTMPANYKKPLPEEEYQDSEDSEPEFPFYPQRQTRPSFRNSRNASRQISASTRPRRATNSGSVPVDDRDELNAESLLDSTTKNDDGDELSSAGRSGTRMTRSRKPQLQNYNLEDSADELSQIINDTEEDGEDWLLTSDINPKPKRKKRSALRQRKSMLRQPPKAGRNRESSIEFEPSRRSRRAAKTAKSMRDPEVDDDFFFVAEKGPVVPKIAAVKEVFRTVPADDPFRAIHLTICETCQGPENNGRGMFVASGLRAQRDHRVTKVDEDEFVLQCKFCIGIYGKKDQRAPDHALCQACRKAGKACREFSPKKTPKQEEKLREQNDGKDPITEVTPDRLNNPDIVLSRCTICRRAYHQNHLPTEHSSSGAKSNAHKSDWRCSDCVGTHTKIQSLVAWRPAPGASYKPGQQHLDLVEQDIEYLVKYAERSHFHDEWMAGAWVFGVAASGTRNAFYKRETSALPQIDLKSAVAEEWILPDIIFEVQYRHSYKARSKAEERGFINDIESVRVKYQGLSYEETVWDAPPPRDSVWGQAPWEAFEDAFAEYLNGKHFAHIPESKLRERIAMYRRLDFLRECELKKQPGFLKRGKLMEYQLEGVNWLLYKFHQNKNAILADEMGLGKTVQIVAFLATMALHQPKCWPFLVVVPNATCPNWRREIKKWAPDLRVVAYHGGKAAQDLAWEYELFPNGKSDGMRAHVVIMSFEAATNMKAQFGSKQWGGLIVDEGQRLKNEDSLLYRALSEIRFPCRILLTGTPLQNNKRELFNLLQFIDPANDAQALDQKYAELNNENLPELHKLIKPYFLRRTKAQVLHFLPPMSQIILPVSMSLLQEKLCKSIMARNTELIQAIVSKRQIKSGERKSLNNILMDLRQCLCHPFCFNADVEDKTADAEQMHRNLVAASGKLMLLNIMLPKLRERGHRVLIFSQFLHSLTILEDFLTGLGVEHLRIDGSISALEKQRRIDAFNADDSSVFAMLLSTRAGGVGINLYTADTVIIYDPDFNPHQDIQALSRAHRIGQKNKVLCFQLTTKNTAEEKIMQVGRKKMALDHALIESMDTAEDAGGDLESILKHGAAALFGDSKAEDKIIYDAASIDKLLDRSKIEVTQTGPNETSTENQFSFARVWQNDKDELVDNDNTADSPEADVDAAIWEAILRERQEEHERELAVKRQEYGRGARRKTAAKVRYNKHRPDDGDELSDMDVDHDYDDANEEDAEDDSDTGTSGAPADEPRPLQAQRNQGVLATPAVKAKPPRAAARHSLSSSTAANPHLNGTLMLRPAPQNSAEAALSEILAQAHSTKYPQTFVPPPQSKQGYSSAQQNQQPAVPAATEKQPGRRGRPPKEKPAQKPKPKTFHERLMDQMGTDNVHIAFYLSMTRKRVCVVCGGQHPLATSCIDFNSELSLRYAIDMFRTYLHGNEYHNDLMKKFLRDRLLEVLDAQRRARQQGIPALDALAQNLMLAQREREARQAQQQS</sequence>
<dbReference type="GO" id="GO:0140658">
    <property type="term" value="F:ATP-dependent chromatin remodeler activity"/>
    <property type="evidence" value="ECO:0007669"/>
    <property type="project" value="TreeGrafter"/>
</dbReference>
<dbReference type="CDD" id="cd18793">
    <property type="entry name" value="SF2_C_SNF"/>
    <property type="match status" value="1"/>
</dbReference>
<dbReference type="InterPro" id="IPR056616">
    <property type="entry name" value="Chromo_MIT1"/>
</dbReference>
<evidence type="ECO:0000313" key="10">
    <source>
        <dbReference type="EMBL" id="KXJ90825.1"/>
    </source>
</evidence>
<dbReference type="InterPro" id="IPR001650">
    <property type="entry name" value="Helicase_C-like"/>
</dbReference>
<dbReference type="PANTHER" id="PTHR45623">
    <property type="entry name" value="CHROMODOMAIN-HELICASE-DNA-BINDING PROTEIN 3-RELATED-RELATED"/>
    <property type="match status" value="1"/>
</dbReference>
<evidence type="ECO:0008006" key="12">
    <source>
        <dbReference type="Google" id="ProtNLM"/>
    </source>
</evidence>
<comment type="subunit">
    <text evidence="2">Component of the NuA4 histone acetyltransferase complex.</text>
</comment>
<organism evidence="10 11">
    <name type="scientific">Microdochium bolleyi</name>
    <dbReference type="NCBI Taxonomy" id="196109"/>
    <lineage>
        <taxon>Eukaryota</taxon>
        <taxon>Fungi</taxon>
        <taxon>Dikarya</taxon>
        <taxon>Ascomycota</taxon>
        <taxon>Pezizomycotina</taxon>
        <taxon>Sordariomycetes</taxon>
        <taxon>Xylariomycetidae</taxon>
        <taxon>Xylariales</taxon>
        <taxon>Microdochiaceae</taxon>
        <taxon>Microdochium</taxon>
    </lineage>
</organism>
<keyword evidence="4" id="KW-0378">Hydrolase</keyword>
<feature type="compositionally biased region" description="Polar residues" evidence="7">
    <location>
        <begin position="100"/>
        <end position="112"/>
    </location>
</feature>
<feature type="compositionally biased region" description="Basic residues" evidence="7">
    <location>
        <begin position="1432"/>
        <end position="1445"/>
    </location>
</feature>
<dbReference type="OrthoDB" id="5857104at2759"/>
<keyword evidence="6" id="KW-0539">Nucleus</keyword>
<evidence type="ECO:0000256" key="3">
    <source>
        <dbReference type="ARBA" id="ARBA00022741"/>
    </source>
</evidence>
<dbReference type="Gene3D" id="3.40.50.10810">
    <property type="entry name" value="Tandem AAA-ATPase domain"/>
    <property type="match status" value="1"/>
</dbReference>
<feature type="compositionally biased region" description="Acidic residues" evidence="7">
    <location>
        <begin position="1450"/>
        <end position="1476"/>
    </location>
</feature>
<dbReference type="Pfam" id="PF00271">
    <property type="entry name" value="Helicase_C"/>
    <property type="match status" value="1"/>
</dbReference>
<feature type="compositionally biased region" description="Low complexity" evidence="7">
    <location>
        <begin position="1574"/>
        <end position="1585"/>
    </location>
</feature>
<accession>A0A136J0W6</accession>
<keyword evidence="3" id="KW-0547">Nucleotide-binding</keyword>
<dbReference type="GO" id="GO:0005634">
    <property type="term" value="C:nucleus"/>
    <property type="evidence" value="ECO:0007669"/>
    <property type="project" value="UniProtKB-SubCell"/>
</dbReference>
<evidence type="ECO:0000256" key="6">
    <source>
        <dbReference type="ARBA" id="ARBA00023242"/>
    </source>
</evidence>
<reference evidence="11" key="1">
    <citation type="submission" date="2016-02" db="EMBL/GenBank/DDBJ databases">
        <title>Draft genome sequence of Microdochium bolleyi, a fungal endophyte of beachgrass.</title>
        <authorList>
            <consortium name="DOE Joint Genome Institute"/>
            <person name="David A.S."/>
            <person name="May G."/>
            <person name="Haridas S."/>
            <person name="Lim J."/>
            <person name="Wang M."/>
            <person name="Labutti K."/>
            <person name="Lipzen A."/>
            <person name="Barry K."/>
            <person name="Grigoriev I.V."/>
        </authorList>
    </citation>
    <scope>NUCLEOTIDE SEQUENCE [LARGE SCALE GENOMIC DNA]</scope>
    <source>
        <strain evidence="11">J235TASD1</strain>
    </source>
</reference>
<feature type="compositionally biased region" description="Basic and acidic residues" evidence="7">
    <location>
        <begin position="568"/>
        <end position="589"/>
    </location>
</feature>
<dbReference type="PANTHER" id="PTHR45623:SF17">
    <property type="entry name" value="CHROMODOMAIN-HELICASE-DNA-BINDING PROTEIN 3-RELATED"/>
    <property type="match status" value="1"/>
</dbReference>
<dbReference type="CDD" id="cd17919">
    <property type="entry name" value="DEXHc_Snf"/>
    <property type="match status" value="1"/>
</dbReference>
<proteinExistence type="predicted"/>
<dbReference type="InterPro" id="IPR014001">
    <property type="entry name" value="Helicase_ATP-bd"/>
</dbReference>
<dbReference type="InParanoid" id="A0A136J0W6"/>
<feature type="compositionally biased region" description="Low complexity" evidence="7">
    <location>
        <begin position="1500"/>
        <end position="1511"/>
    </location>
</feature>
<evidence type="ECO:0000256" key="1">
    <source>
        <dbReference type="ARBA" id="ARBA00004123"/>
    </source>
</evidence>
<dbReference type="Pfam" id="PF23615">
    <property type="entry name" value="Chromo_MIT1"/>
    <property type="match status" value="1"/>
</dbReference>
<evidence type="ECO:0000256" key="5">
    <source>
        <dbReference type="ARBA" id="ARBA00022840"/>
    </source>
</evidence>
<keyword evidence="5" id="KW-0067">ATP-binding</keyword>
<dbReference type="STRING" id="196109.A0A136J0W6"/>
<feature type="region of interest" description="Disordered" evidence="7">
    <location>
        <begin position="1417"/>
        <end position="1533"/>
    </location>
</feature>
<comment type="subcellular location">
    <subcellularLocation>
        <location evidence="1">Nucleus</location>
    </subcellularLocation>
</comment>
<dbReference type="Gene3D" id="3.40.50.300">
    <property type="entry name" value="P-loop containing nucleotide triphosphate hydrolases"/>
    <property type="match status" value="1"/>
</dbReference>
<feature type="region of interest" description="Disordered" evidence="7">
    <location>
        <begin position="392"/>
        <end position="449"/>
    </location>
</feature>
<feature type="domain" description="Helicase ATP-binding" evidence="8">
    <location>
        <begin position="860"/>
        <end position="1031"/>
    </location>
</feature>
<evidence type="ECO:0000313" key="11">
    <source>
        <dbReference type="Proteomes" id="UP000070501"/>
    </source>
</evidence>
<dbReference type="GO" id="GO:0005524">
    <property type="term" value="F:ATP binding"/>
    <property type="evidence" value="ECO:0007669"/>
    <property type="project" value="UniProtKB-KW"/>
</dbReference>
<feature type="compositionally biased region" description="Polar residues" evidence="7">
    <location>
        <begin position="120"/>
        <end position="135"/>
    </location>
</feature>
<dbReference type="InterPro" id="IPR041684">
    <property type="entry name" value="Znf-PHD-like"/>
</dbReference>
<dbReference type="GO" id="GO:0042393">
    <property type="term" value="F:histone binding"/>
    <property type="evidence" value="ECO:0007669"/>
    <property type="project" value="TreeGrafter"/>
</dbReference>
<dbReference type="Proteomes" id="UP000070501">
    <property type="component" value="Unassembled WGS sequence"/>
</dbReference>
<dbReference type="EMBL" id="KQ964251">
    <property type="protein sequence ID" value="KXJ90825.1"/>
    <property type="molecule type" value="Genomic_DNA"/>
</dbReference>
<dbReference type="PROSITE" id="PS51194">
    <property type="entry name" value="HELICASE_CTER"/>
    <property type="match status" value="1"/>
</dbReference>